<dbReference type="PANTHER" id="PTHR12646">
    <property type="entry name" value="NOT56 - RELATED"/>
    <property type="match status" value="1"/>
</dbReference>
<feature type="transmembrane region" description="Helical" evidence="14">
    <location>
        <begin position="127"/>
        <end position="147"/>
    </location>
</feature>
<keyword evidence="5 14" id="KW-0328">Glycosyltransferase</keyword>
<dbReference type="STRING" id="45607.A0A2T0FE21"/>
<sequence>MGFLESLAWPALWLADAGLTGLVTWKIPYTEIDWKAYMEQIELYNSGVRDYSQIRGGTGPLVYPGGHVMIFDMLYGFCDNGTNIVKAQLIYMVLYLLTLAMVLSIYRKVKLPFYSAVFIVLSKRLHSIYVLRLFNDCWATLFVVIAVRMLLDRRVFTSALLFSCAVSVKMSALLFLPGAALVYWKMMKFRAAFLAIPFFGVQIAVWWPFKEYWREYVNGAFEFGRQFMYKWTVNWKFVPEEVFQSKQFAYTLLFGHISFLIVMALQFFEKPLTPRHSVRVLAVANAIGMLFARSLHYQFYSWLYWTVPLLMADLGWLGFPVWAALEYAWNVFPATALSSRIGVAGLAALVIGGMSKSRHE</sequence>
<evidence type="ECO:0000256" key="9">
    <source>
        <dbReference type="ARBA" id="ARBA00022989"/>
    </source>
</evidence>
<feature type="transmembrane region" description="Helical" evidence="14">
    <location>
        <begin position="159"/>
        <end position="184"/>
    </location>
</feature>
<dbReference type="UniPathway" id="UPA00378"/>
<keyword evidence="16" id="KW-1185">Reference proteome</keyword>
<dbReference type="AlphaFoldDB" id="A0A2T0FE21"/>
<evidence type="ECO:0000256" key="1">
    <source>
        <dbReference type="ARBA" id="ARBA00004477"/>
    </source>
</evidence>
<accession>A0A2T0FE21</accession>
<comment type="catalytic activity">
    <reaction evidence="12 14">
        <text>an alpha-D-Man-(1-&gt;2)-alpha-D-Man-(1-&gt;2)-alpha-D-Man-(1-&gt;3)-[alpha-D-Man-(1-&gt;6)]-beta-D-Man-(1-&gt;4)-beta-D-GlcNAc-(1-&gt;4)-alpha-D-GlcNAc-diphospho-di-trans,poly-cis-dolichol + a di-trans,poly-cis-dolichyl beta-D-mannosyl phosphate = an alpha-D-Man-(1-&gt;2)-alpha-D-Man-(1-&gt;2)-alpha-D-Man-(1-&gt;3)-[alpha-D-Man-(1-&gt;3)-alpha-D-Man-(1-&gt;6)]-beta-D-Man-(1-&gt;4)-beta-D-GlcNAc-(1-&gt;4)-alpha-D-GlcNAc-diphospho-di-trans,poly-cis-dolichol + a di-trans,poly-cis-dolichyl phosphate + H(+)</text>
        <dbReference type="Rhea" id="RHEA:29527"/>
        <dbReference type="Rhea" id="RHEA-COMP:19498"/>
        <dbReference type="Rhea" id="RHEA-COMP:19501"/>
        <dbReference type="Rhea" id="RHEA-COMP:19516"/>
        <dbReference type="Rhea" id="RHEA-COMP:19517"/>
        <dbReference type="ChEBI" id="CHEBI:15378"/>
        <dbReference type="ChEBI" id="CHEBI:57683"/>
        <dbReference type="ChEBI" id="CHEBI:58211"/>
        <dbReference type="ChEBI" id="CHEBI:132515"/>
        <dbReference type="ChEBI" id="CHEBI:132516"/>
        <dbReference type="EC" id="2.4.1.258"/>
    </reaction>
    <physiologicalReaction direction="left-to-right" evidence="12 14">
        <dbReference type="Rhea" id="RHEA:29528"/>
    </physiologicalReaction>
</comment>
<comment type="pathway">
    <text evidence="2 14">Protein modification; protein glycosylation.</text>
</comment>
<comment type="caution">
    <text evidence="15">The sequence shown here is derived from an EMBL/GenBank/DDBJ whole genome shotgun (WGS) entry which is preliminary data.</text>
</comment>
<evidence type="ECO:0000256" key="2">
    <source>
        <dbReference type="ARBA" id="ARBA00004922"/>
    </source>
</evidence>
<dbReference type="RefSeq" id="XP_024663199.1">
    <property type="nucleotide sequence ID" value="XM_024807431.1"/>
</dbReference>
<dbReference type="PANTHER" id="PTHR12646:SF0">
    <property type="entry name" value="DOL-P-MAN:MAN(5)GLCNAC(2)-PP-DOL ALPHA-1,3-MANNOSYLTRANSFERASE"/>
    <property type="match status" value="1"/>
</dbReference>
<proteinExistence type="inferred from homology"/>
<comment type="function">
    <text evidence="11 14">Dol-P-Man:Man(5)GlcNAc(2)-PP-Dol alpha-1,3-mannosyltransferase that operates in the biosynthetic pathway of dolichol-linked oligosaccharides, the glycan precursors employed in protein asparagine (N)-glycosylation. The assembly of dolichol-linked oligosaccharides begins on the cytosolic side of the endoplasmic reticulum membrane and finishes in its lumen. The sequential addition of sugars to dolichol pyrophosphate produces dolichol-linked oligosaccharides containing fourteen sugars, including two GlcNAcs, nine mannoses and three glucoses. Once assembled, the oligosaccharide is transferred from the lipid to nascent proteins by oligosaccharyltransferases. In the lumen of the endoplasmic reticulum, adds the first dolichyl beta-D-mannosyl phosphate derived mannose in an alpha-1,3 linkage to Man(5)GlcNAc(2)-PP-dolichol to produce Man(6)GlcNAc(2)-PP-dolichol.</text>
</comment>
<dbReference type="InterPro" id="IPR007873">
    <property type="entry name" value="Glycosyltransferase_ALG3"/>
</dbReference>
<gene>
    <name evidence="15" type="ORF">B9G98_00873</name>
</gene>
<evidence type="ECO:0000256" key="12">
    <source>
        <dbReference type="ARBA" id="ARBA00049506"/>
    </source>
</evidence>
<evidence type="ECO:0000256" key="7">
    <source>
        <dbReference type="ARBA" id="ARBA00022692"/>
    </source>
</evidence>
<comment type="similarity">
    <text evidence="13">Belongs to the glycosyltransferase ALG3 family.</text>
</comment>
<organism evidence="15 16">
    <name type="scientific">Wickerhamiella sorbophila</name>
    <dbReference type="NCBI Taxonomy" id="45607"/>
    <lineage>
        <taxon>Eukaryota</taxon>
        <taxon>Fungi</taxon>
        <taxon>Dikarya</taxon>
        <taxon>Ascomycota</taxon>
        <taxon>Saccharomycotina</taxon>
        <taxon>Dipodascomycetes</taxon>
        <taxon>Dipodascales</taxon>
        <taxon>Trichomonascaceae</taxon>
        <taxon>Wickerhamiella</taxon>
    </lineage>
</organism>
<evidence type="ECO:0000313" key="16">
    <source>
        <dbReference type="Proteomes" id="UP000238350"/>
    </source>
</evidence>
<keyword evidence="7 14" id="KW-0812">Transmembrane</keyword>
<keyword evidence="8 14" id="KW-0256">Endoplasmic reticulum</keyword>
<dbReference type="Proteomes" id="UP000238350">
    <property type="component" value="Unassembled WGS sequence"/>
</dbReference>
<comment type="subcellular location">
    <subcellularLocation>
        <location evidence="1 14">Endoplasmic reticulum membrane</location>
        <topology evidence="1 14">Multi-pass membrane protein</topology>
    </subcellularLocation>
</comment>
<feature type="transmembrane region" description="Helical" evidence="14">
    <location>
        <begin position="191"/>
        <end position="209"/>
    </location>
</feature>
<evidence type="ECO:0000256" key="5">
    <source>
        <dbReference type="ARBA" id="ARBA00022676"/>
    </source>
</evidence>
<evidence type="ECO:0000313" key="15">
    <source>
        <dbReference type="EMBL" id="PRT53253.1"/>
    </source>
</evidence>
<protein>
    <recommendedName>
        <fullName evidence="4 14">Dol-P-Man:Man(5)GlcNAc(2)-PP-Dol alpha-1,3-mannosyltransferase</fullName>
        <ecNumber evidence="3 14">2.4.1.258</ecNumber>
    </recommendedName>
    <alternativeName>
        <fullName evidence="14">Dol-P-Man-dependent alpha(1-3)-mannosyltransferase</fullName>
    </alternativeName>
</protein>
<feature type="transmembrane region" description="Helical" evidence="14">
    <location>
        <begin position="302"/>
        <end position="325"/>
    </location>
</feature>
<evidence type="ECO:0000256" key="13">
    <source>
        <dbReference type="ARBA" id="ARBA00093457"/>
    </source>
</evidence>
<keyword evidence="10 14" id="KW-0472">Membrane</keyword>
<dbReference type="EC" id="2.4.1.258" evidence="3 14"/>
<evidence type="ECO:0000256" key="10">
    <source>
        <dbReference type="ARBA" id="ARBA00023136"/>
    </source>
</evidence>
<evidence type="ECO:0000256" key="4">
    <source>
        <dbReference type="ARBA" id="ARBA00015561"/>
    </source>
</evidence>
<dbReference type="GO" id="GO:0005789">
    <property type="term" value="C:endoplasmic reticulum membrane"/>
    <property type="evidence" value="ECO:0007669"/>
    <property type="project" value="UniProtKB-SubCell"/>
</dbReference>
<dbReference type="OrthoDB" id="20028at2759"/>
<feature type="transmembrane region" description="Helical" evidence="14">
    <location>
        <begin position="89"/>
        <end position="106"/>
    </location>
</feature>
<evidence type="ECO:0000256" key="8">
    <source>
        <dbReference type="ARBA" id="ARBA00022824"/>
    </source>
</evidence>
<evidence type="ECO:0000256" key="3">
    <source>
        <dbReference type="ARBA" id="ARBA00011964"/>
    </source>
</evidence>
<dbReference type="GeneID" id="36514622"/>
<dbReference type="EMBL" id="NDIQ01000001">
    <property type="protein sequence ID" value="PRT53253.1"/>
    <property type="molecule type" value="Genomic_DNA"/>
</dbReference>
<evidence type="ECO:0000256" key="6">
    <source>
        <dbReference type="ARBA" id="ARBA00022679"/>
    </source>
</evidence>
<keyword evidence="6 14" id="KW-0808">Transferase</keyword>
<keyword evidence="9 14" id="KW-1133">Transmembrane helix</keyword>
<name>A0A2T0FE21_9ASCO</name>
<dbReference type="Pfam" id="PF05208">
    <property type="entry name" value="ALG3"/>
    <property type="match status" value="1"/>
</dbReference>
<feature type="transmembrane region" description="Helical" evidence="14">
    <location>
        <begin position="248"/>
        <end position="268"/>
    </location>
</feature>
<evidence type="ECO:0000256" key="14">
    <source>
        <dbReference type="RuleBase" id="RU364047"/>
    </source>
</evidence>
<feature type="transmembrane region" description="Helical" evidence="14">
    <location>
        <begin position="337"/>
        <end position="355"/>
    </location>
</feature>
<dbReference type="GO" id="GO:0052925">
    <property type="term" value="F:dol-P-Man:Man(5)GlcNAc(2)-PP-Dol alpha-1,3-mannosyltransferase activity"/>
    <property type="evidence" value="ECO:0007669"/>
    <property type="project" value="UniProtKB-EC"/>
</dbReference>
<reference evidence="15 16" key="1">
    <citation type="submission" date="2017-04" db="EMBL/GenBank/DDBJ databases">
        <title>Genome sequencing of [Candida] sorbophila.</title>
        <authorList>
            <person name="Ahn J.O."/>
        </authorList>
    </citation>
    <scope>NUCLEOTIDE SEQUENCE [LARGE SCALE GENOMIC DNA]</scope>
    <source>
        <strain evidence="15 16">DS02</strain>
    </source>
</reference>
<evidence type="ECO:0000256" key="11">
    <source>
        <dbReference type="ARBA" id="ARBA00044743"/>
    </source>
</evidence>